<feature type="chain" id="PRO_5041724861" description="DUF6916 domain-containing protein" evidence="1">
    <location>
        <begin position="26"/>
        <end position="126"/>
    </location>
</feature>
<evidence type="ECO:0000313" key="4">
    <source>
        <dbReference type="Proteomes" id="UP001177769"/>
    </source>
</evidence>
<dbReference type="AlphaFoldDB" id="A0AA95SQV6"/>
<gene>
    <name evidence="3" type="ORF">PFX98_09875</name>
</gene>
<evidence type="ECO:0000259" key="2">
    <source>
        <dbReference type="Pfam" id="PF21880"/>
    </source>
</evidence>
<dbReference type="RefSeq" id="WP_285235030.1">
    <property type="nucleotide sequence ID" value="NZ_CP116346.1"/>
</dbReference>
<feature type="signal peptide" evidence="1">
    <location>
        <begin position="1"/>
        <end position="25"/>
    </location>
</feature>
<keyword evidence="4" id="KW-1185">Reference proteome</keyword>
<dbReference type="EMBL" id="CP116346">
    <property type="protein sequence ID" value="WIT13910.1"/>
    <property type="molecule type" value="Genomic_DNA"/>
</dbReference>
<evidence type="ECO:0000313" key="3">
    <source>
        <dbReference type="EMBL" id="WIT13910.1"/>
    </source>
</evidence>
<dbReference type="PROSITE" id="PS51257">
    <property type="entry name" value="PROKAR_LIPOPROTEIN"/>
    <property type="match status" value="1"/>
</dbReference>
<protein>
    <recommendedName>
        <fullName evidence="2">DUF6916 domain-containing protein</fullName>
    </recommendedName>
</protein>
<dbReference type="InterPro" id="IPR054209">
    <property type="entry name" value="DUF6916"/>
</dbReference>
<reference evidence="3" key="1">
    <citation type="submission" date="2023-01" db="EMBL/GenBank/DDBJ databases">
        <title>Whole genome sequence of Paucibacter sp. S2-9 isolated from pond sediment.</title>
        <authorList>
            <person name="Jung J.Y."/>
        </authorList>
    </citation>
    <scope>NUCLEOTIDE SEQUENCE</scope>
    <source>
        <strain evidence="3">S2-9</strain>
    </source>
</reference>
<keyword evidence="1" id="KW-0732">Signal</keyword>
<dbReference type="Proteomes" id="UP001177769">
    <property type="component" value="Chromosome"/>
</dbReference>
<sequence length="126" mass="13606">MLITMNKRSFMLGTAATLAAPAAMAASCRPALDGRSGRLDWQAYLGEHFELDDGQGARASVRLARISAAPARRGCEQFSLVFETPQGERAVPTGLYRLEHADGHATALYMSEGLRADFNLLHSARA</sequence>
<dbReference type="Pfam" id="PF21880">
    <property type="entry name" value="DUF6916"/>
    <property type="match status" value="1"/>
</dbReference>
<name>A0AA95SQV6_9BURK</name>
<feature type="domain" description="DUF6916" evidence="2">
    <location>
        <begin position="40"/>
        <end position="111"/>
    </location>
</feature>
<accession>A0AA95SQV6</accession>
<dbReference type="KEGG" id="pais:PFX98_09875"/>
<evidence type="ECO:0000256" key="1">
    <source>
        <dbReference type="SAM" id="SignalP"/>
    </source>
</evidence>
<proteinExistence type="predicted"/>
<organism evidence="3 4">
    <name type="scientific">Paucibacter sediminis</name>
    <dbReference type="NCBI Taxonomy" id="3019553"/>
    <lineage>
        <taxon>Bacteria</taxon>
        <taxon>Pseudomonadati</taxon>
        <taxon>Pseudomonadota</taxon>
        <taxon>Betaproteobacteria</taxon>
        <taxon>Burkholderiales</taxon>
        <taxon>Sphaerotilaceae</taxon>
        <taxon>Roseateles</taxon>
    </lineage>
</organism>